<evidence type="ECO:0000256" key="4">
    <source>
        <dbReference type="ARBA" id="ARBA00022723"/>
    </source>
</evidence>
<dbReference type="VEuPathDB" id="FungiDB:AWRI3580_g3800"/>
<feature type="region of interest" description="Disordered" evidence="10">
    <location>
        <begin position="137"/>
        <end position="161"/>
    </location>
</feature>
<proteinExistence type="inferred from homology"/>
<evidence type="ECO:0000259" key="12">
    <source>
        <dbReference type="Pfam" id="PF08646"/>
    </source>
</evidence>
<dbReference type="AlphaFoldDB" id="A0A1E5R6X4"/>
<evidence type="ECO:0000256" key="2">
    <source>
        <dbReference type="ARBA" id="ARBA00005690"/>
    </source>
</evidence>
<keyword evidence="15" id="KW-1185">Reference proteome</keyword>
<dbReference type="EMBL" id="LPNN01000009">
    <property type="protein sequence ID" value="OEJ82654.1"/>
    <property type="molecule type" value="Genomic_DNA"/>
</dbReference>
<dbReference type="OrthoDB" id="1751331at2759"/>
<dbReference type="GO" id="GO:0003697">
    <property type="term" value="F:single-stranded DNA binding"/>
    <property type="evidence" value="ECO:0007669"/>
    <property type="project" value="UniProtKB-ARBA"/>
</dbReference>
<dbReference type="InterPro" id="IPR004365">
    <property type="entry name" value="NA-bd_OB_tRNA"/>
</dbReference>
<feature type="compositionally biased region" description="Basic and acidic residues" evidence="10">
    <location>
        <begin position="151"/>
        <end position="161"/>
    </location>
</feature>
<dbReference type="GO" id="GO:0000781">
    <property type="term" value="C:chromosome, telomeric region"/>
    <property type="evidence" value="ECO:0007669"/>
    <property type="project" value="UniProtKB-ARBA"/>
</dbReference>
<dbReference type="GO" id="GO:0006310">
    <property type="term" value="P:DNA recombination"/>
    <property type="evidence" value="ECO:0007669"/>
    <property type="project" value="InterPro"/>
</dbReference>
<evidence type="ECO:0000313" key="15">
    <source>
        <dbReference type="Proteomes" id="UP000095358"/>
    </source>
</evidence>
<evidence type="ECO:0000256" key="3">
    <source>
        <dbReference type="ARBA" id="ARBA00022705"/>
    </source>
</evidence>
<evidence type="ECO:0000256" key="8">
    <source>
        <dbReference type="ARBA" id="ARBA00023242"/>
    </source>
</evidence>
<dbReference type="GO" id="GO:0005662">
    <property type="term" value="C:DNA replication factor A complex"/>
    <property type="evidence" value="ECO:0007669"/>
    <property type="project" value="UniProtKB-ARBA"/>
</dbReference>
<dbReference type="STRING" id="29833.A0A1E5R6X4"/>
<keyword evidence="6 9" id="KW-0862">Zinc</keyword>
<feature type="domain" description="OB" evidence="11">
    <location>
        <begin position="182"/>
        <end position="263"/>
    </location>
</feature>
<dbReference type="GO" id="GO:0006281">
    <property type="term" value="P:DNA repair"/>
    <property type="evidence" value="ECO:0007669"/>
    <property type="project" value="InterPro"/>
</dbReference>
<evidence type="ECO:0000259" key="11">
    <source>
        <dbReference type="Pfam" id="PF01336"/>
    </source>
</evidence>
<dbReference type="InterPro" id="IPR004591">
    <property type="entry name" value="Rfa1"/>
</dbReference>
<sequence length="604" mass="68314">MAELTSLYEFFTKESAYETKEGTFLISNIKARKQNETKKNFVLTITDGTYYVKAFLKDEAAGNFRSSNDLKKGCCIKAKEVNAVIIAERKKFSMAIGQYDIIDYNTEVNSDLILLEDKYDELRKQSDIPIYDMVDEKEHSASAESPKPQAHKAEPEPLRRKTPVDRSLIAIELLSTYQNNWAIKARVSFKSDVKTWSNQRGSGSLFNVHFLDETGEIRGTAFNDACTKFSEMLQEGKVYRVSKARLRQANQKFSTLKHSYEIQLDMDTVIEECTGDDQDQSVPQVKYDLVKLDTLKNQEVVPNNQPGGEVDVLGVITKVDDAFQITSKAGKTYDRRNVTIVDDSKIAINVGLWNKPALDFSLPVGTVIVCKGCKLNDFRGKSLSMTPGGRIVESPDLKAAFKLKGWYNEEGKHATFENISESAESSQKANNDIDVSTRVPLNKLVNEEIGMNDTAEYVNFKGYVGRIKDQSFYYDACATPDCLKKVVDIGSGYQCEKCEKTHENCLKRYTLNMQLIDAYDSIWVSCFNEVGETLLGHNADELADNPELTKKLFDNKNMEPYNFRIKAVKREYNGIERANYTLVGISQIEYGKEVDHLSELLSQI</sequence>
<keyword evidence="7 9" id="KW-0238">DNA-binding</keyword>
<feature type="domain" description="Replication protein A OB" evidence="13">
    <location>
        <begin position="304"/>
        <end position="391"/>
    </location>
</feature>
<comment type="similarity">
    <text evidence="2 9">Belongs to the replication factor A protein 1 family.</text>
</comment>
<dbReference type="Pfam" id="PF08646">
    <property type="entry name" value="Rep_fac-A_C"/>
    <property type="match status" value="1"/>
</dbReference>
<comment type="subunit">
    <text evidence="9">Component of the heterotrimeric canonical replication protein A complex (RPA).</text>
</comment>
<dbReference type="FunFam" id="2.40.50.140:FF:000064">
    <property type="entry name" value="Replication protein A subunit"/>
    <property type="match status" value="1"/>
</dbReference>
<dbReference type="InterPro" id="IPR013955">
    <property type="entry name" value="Rep_factor-A_C"/>
</dbReference>
<dbReference type="FunFam" id="2.40.50.140:FF:000041">
    <property type="entry name" value="Replication protein A subunit"/>
    <property type="match status" value="1"/>
</dbReference>
<comment type="caution">
    <text evidence="14">The sequence shown here is derived from an EMBL/GenBank/DDBJ whole genome shotgun (WGS) entry which is preliminary data.</text>
</comment>
<evidence type="ECO:0000256" key="7">
    <source>
        <dbReference type="ARBA" id="ARBA00023125"/>
    </source>
</evidence>
<name>A0A1E5R6X4_HANUV</name>
<dbReference type="Pfam" id="PF16900">
    <property type="entry name" value="REPA_OB_2"/>
    <property type="match status" value="1"/>
</dbReference>
<comment type="function">
    <text evidence="9">As part of the replication protein A (RPA/RP-A), a single-stranded DNA-binding heterotrimeric complex, may play an essential role in DNA replication, recombination and repair. Binds and stabilizes single-stranded DNA intermediates, preventing complementary DNA reannealing and recruiting different proteins involved in DNA metabolism.</text>
</comment>
<dbReference type="CDD" id="cd04474">
    <property type="entry name" value="RPA1_DBD_A"/>
    <property type="match status" value="1"/>
</dbReference>
<evidence type="ECO:0000259" key="13">
    <source>
        <dbReference type="Pfam" id="PF16900"/>
    </source>
</evidence>
<keyword evidence="8 9" id="KW-0539">Nucleus</keyword>
<dbReference type="FunFam" id="2.40.50.140:FF:000090">
    <property type="entry name" value="Replication protein A subunit"/>
    <property type="match status" value="1"/>
</dbReference>
<feature type="domain" description="Replication factor A C-terminal" evidence="12">
    <location>
        <begin position="457"/>
        <end position="597"/>
    </location>
</feature>
<evidence type="ECO:0000256" key="5">
    <source>
        <dbReference type="ARBA" id="ARBA00022771"/>
    </source>
</evidence>
<accession>A0A1E5R6X4</accession>
<evidence type="ECO:0000313" key="14">
    <source>
        <dbReference type="EMBL" id="OEJ82654.1"/>
    </source>
</evidence>
<keyword evidence="4 9" id="KW-0479">Metal-binding</keyword>
<dbReference type="InterPro" id="IPR047192">
    <property type="entry name" value="Euk_RPA1_DBD_C"/>
</dbReference>
<dbReference type="Proteomes" id="UP000095358">
    <property type="component" value="Unassembled WGS sequence"/>
</dbReference>
<keyword evidence="5 9" id="KW-0863">Zinc-finger</keyword>
<keyword evidence="3 9" id="KW-0235">DNA replication</keyword>
<dbReference type="NCBIfam" id="TIGR00617">
    <property type="entry name" value="rpa1"/>
    <property type="match status" value="1"/>
</dbReference>
<dbReference type="Gene3D" id="2.40.50.140">
    <property type="entry name" value="Nucleic acid-binding proteins"/>
    <property type="match status" value="3"/>
</dbReference>
<dbReference type="PANTHER" id="PTHR47165">
    <property type="entry name" value="OS03G0429900 PROTEIN"/>
    <property type="match status" value="1"/>
</dbReference>
<reference evidence="15" key="1">
    <citation type="journal article" date="2016" name="Genome Announc.">
        <title>Genome sequences of three species of Hanseniaspora isolated from spontaneous wine fermentations.</title>
        <authorList>
            <person name="Sternes P.R."/>
            <person name="Lee D."/>
            <person name="Kutyna D.R."/>
            <person name="Borneman A.R."/>
        </authorList>
    </citation>
    <scope>NUCLEOTIDE SEQUENCE [LARGE SCALE GENOMIC DNA]</scope>
    <source>
        <strain evidence="15">AWRI3580</strain>
    </source>
</reference>
<dbReference type="SUPFAM" id="SSF50249">
    <property type="entry name" value="Nucleic acid-binding proteins"/>
    <property type="match status" value="3"/>
</dbReference>
<organism evidence="14 15">
    <name type="scientific">Hanseniaspora uvarum</name>
    <name type="common">Yeast</name>
    <name type="synonym">Kloeckera apiculata</name>
    <dbReference type="NCBI Taxonomy" id="29833"/>
    <lineage>
        <taxon>Eukaryota</taxon>
        <taxon>Fungi</taxon>
        <taxon>Dikarya</taxon>
        <taxon>Ascomycota</taxon>
        <taxon>Saccharomycotina</taxon>
        <taxon>Saccharomycetes</taxon>
        <taxon>Saccharomycodales</taxon>
        <taxon>Saccharomycodaceae</taxon>
        <taxon>Hanseniaspora</taxon>
    </lineage>
</organism>
<dbReference type="GO" id="GO:0007004">
    <property type="term" value="P:telomere maintenance via telomerase"/>
    <property type="evidence" value="ECO:0007669"/>
    <property type="project" value="UniProtKB-ARBA"/>
</dbReference>
<dbReference type="GO" id="GO:0006260">
    <property type="term" value="P:DNA replication"/>
    <property type="evidence" value="ECO:0007669"/>
    <property type="project" value="UniProtKB-KW"/>
</dbReference>
<protein>
    <recommendedName>
        <fullName evidence="9">Replication protein A subunit</fullName>
    </recommendedName>
</protein>
<dbReference type="GO" id="GO:0008270">
    <property type="term" value="F:zinc ion binding"/>
    <property type="evidence" value="ECO:0007669"/>
    <property type="project" value="UniProtKB-KW"/>
</dbReference>
<evidence type="ECO:0000256" key="9">
    <source>
        <dbReference type="RuleBase" id="RU364130"/>
    </source>
</evidence>
<dbReference type="CDD" id="cd04475">
    <property type="entry name" value="RPA1_DBD_B"/>
    <property type="match status" value="1"/>
</dbReference>
<evidence type="ECO:0000256" key="10">
    <source>
        <dbReference type="SAM" id="MobiDB-lite"/>
    </source>
</evidence>
<evidence type="ECO:0000256" key="1">
    <source>
        <dbReference type="ARBA" id="ARBA00004123"/>
    </source>
</evidence>
<dbReference type="CDD" id="cd04476">
    <property type="entry name" value="RPA1_DBD_C"/>
    <property type="match status" value="1"/>
</dbReference>
<dbReference type="InterPro" id="IPR012340">
    <property type="entry name" value="NA-bd_OB-fold"/>
</dbReference>
<comment type="subcellular location">
    <subcellularLocation>
        <location evidence="1 9">Nucleus</location>
    </subcellularLocation>
</comment>
<dbReference type="Pfam" id="PF01336">
    <property type="entry name" value="tRNA_anti-codon"/>
    <property type="match status" value="1"/>
</dbReference>
<dbReference type="InterPro" id="IPR031657">
    <property type="entry name" value="REPA_OB_2"/>
</dbReference>
<gene>
    <name evidence="14" type="ORF">AWRI3580_g3800</name>
</gene>
<dbReference type="PANTHER" id="PTHR47165:SF4">
    <property type="entry name" value="OS03G0429900 PROTEIN"/>
    <property type="match status" value="1"/>
</dbReference>
<evidence type="ECO:0000256" key="6">
    <source>
        <dbReference type="ARBA" id="ARBA00022833"/>
    </source>
</evidence>